<evidence type="ECO:0000313" key="3">
    <source>
        <dbReference type="Proteomes" id="UP000256690"/>
    </source>
</evidence>
<accession>A0A3D8T4Z4</accession>
<dbReference type="AlphaFoldDB" id="A0A3D8T4Z4"/>
<dbReference type="InterPro" id="IPR029063">
    <property type="entry name" value="SAM-dependent_MTases_sf"/>
</dbReference>
<dbReference type="SUPFAM" id="SSF53335">
    <property type="entry name" value="S-adenosyl-L-methionine-dependent methyltransferases"/>
    <property type="match status" value="1"/>
</dbReference>
<dbReference type="Pfam" id="PF13649">
    <property type="entry name" value="Methyltransf_25"/>
    <property type="match status" value="1"/>
</dbReference>
<comment type="caution">
    <text evidence="2">The sequence shown here is derived from an EMBL/GenBank/DDBJ whole genome shotgun (WGS) entry which is preliminary data.</text>
</comment>
<evidence type="ECO:0000259" key="1">
    <source>
        <dbReference type="Pfam" id="PF13649"/>
    </source>
</evidence>
<dbReference type="GeneID" id="38111315"/>
<dbReference type="GO" id="GO:0010420">
    <property type="term" value="F:polyprenyldihydroxybenzoate methyltransferase activity"/>
    <property type="evidence" value="ECO:0007669"/>
    <property type="project" value="TreeGrafter"/>
</dbReference>
<gene>
    <name evidence="2" type="ORF">DSM5745_00945</name>
</gene>
<feature type="domain" description="Methyltransferase" evidence="1">
    <location>
        <begin position="71"/>
        <end position="166"/>
    </location>
</feature>
<proteinExistence type="predicted"/>
<dbReference type="Gene3D" id="3.40.50.150">
    <property type="entry name" value="Vaccinia Virus protein VP39"/>
    <property type="match status" value="1"/>
</dbReference>
<dbReference type="RefSeq" id="XP_026608806.1">
    <property type="nucleotide sequence ID" value="XM_026742961.1"/>
</dbReference>
<dbReference type="STRING" id="1810919.A0A3D8T4Z4"/>
<keyword evidence="3" id="KW-1185">Reference proteome</keyword>
<dbReference type="Proteomes" id="UP000256690">
    <property type="component" value="Unassembled WGS sequence"/>
</dbReference>
<dbReference type="EMBL" id="PVWQ01000001">
    <property type="protein sequence ID" value="RDW93623.1"/>
    <property type="molecule type" value="Genomic_DNA"/>
</dbReference>
<organism evidence="2 3">
    <name type="scientific">Aspergillus mulundensis</name>
    <dbReference type="NCBI Taxonomy" id="1810919"/>
    <lineage>
        <taxon>Eukaryota</taxon>
        <taxon>Fungi</taxon>
        <taxon>Dikarya</taxon>
        <taxon>Ascomycota</taxon>
        <taxon>Pezizomycotina</taxon>
        <taxon>Eurotiomycetes</taxon>
        <taxon>Eurotiomycetidae</taxon>
        <taxon>Eurotiales</taxon>
        <taxon>Aspergillaceae</taxon>
        <taxon>Aspergillus</taxon>
        <taxon>Aspergillus subgen. Nidulantes</taxon>
    </lineage>
</organism>
<dbReference type="CDD" id="cd02440">
    <property type="entry name" value="AdoMet_MTases"/>
    <property type="match status" value="1"/>
</dbReference>
<evidence type="ECO:0000313" key="2">
    <source>
        <dbReference type="EMBL" id="RDW93623.1"/>
    </source>
</evidence>
<sequence>MATQTQVITENAHLASARGAVSKEACMALYDEWAASYNKDVSDASQNYVAPLLTAQTALQLIKNVRGPVSVLDAGCGTGLVGQALVTLSKGKASLTIDGADLSPSMLKIAKDTGVYRNLTKVDLTQPIDKPDNSYDVVTCCGTFTHGHVGPDPALREFIRLVKPGGVIVATVLHEIWQTWGFKAETEKIEKDGLARIVSTEVLDYRRGAGDKATFLVLRKAPST</sequence>
<dbReference type="PANTHER" id="PTHR43464:SF23">
    <property type="entry name" value="JUVENILE HORMONE ACID O-METHYLTRANSFERASE"/>
    <property type="match status" value="1"/>
</dbReference>
<dbReference type="OrthoDB" id="66144at2759"/>
<name>A0A3D8T4Z4_9EURO</name>
<protein>
    <recommendedName>
        <fullName evidence="1">Methyltransferase domain-containing protein</fullName>
    </recommendedName>
</protein>
<dbReference type="PANTHER" id="PTHR43464">
    <property type="entry name" value="METHYLTRANSFERASE"/>
    <property type="match status" value="1"/>
</dbReference>
<dbReference type="InterPro" id="IPR041698">
    <property type="entry name" value="Methyltransf_25"/>
</dbReference>
<reference evidence="2 3" key="1">
    <citation type="journal article" date="2018" name="IMA Fungus">
        <title>IMA Genome-F 9: Draft genome sequence of Annulohypoxylon stygium, Aspergillus mulundensis, Berkeleyomyces basicola (syn. Thielaviopsis basicola), Ceratocystis smalleyi, two Cercospora beticola strains, Coleophoma cylindrospora, Fusarium fracticaudum, Phialophora cf. hyalina, and Morchella septimelata.</title>
        <authorList>
            <person name="Wingfield B.D."/>
            <person name="Bills G.F."/>
            <person name="Dong Y."/>
            <person name="Huang W."/>
            <person name="Nel W.J."/>
            <person name="Swalarsk-Parry B.S."/>
            <person name="Vaghefi N."/>
            <person name="Wilken P.M."/>
            <person name="An Z."/>
            <person name="de Beer Z.W."/>
            <person name="De Vos L."/>
            <person name="Chen L."/>
            <person name="Duong T.A."/>
            <person name="Gao Y."/>
            <person name="Hammerbacher A."/>
            <person name="Kikkert J.R."/>
            <person name="Li Y."/>
            <person name="Li H."/>
            <person name="Li K."/>
            <person name="Li Q."/>
            <person name="Liu X."/>
            <person name="Ma X."/>
            <person name="Naidoo K."/>
            <person name="Pethybridge S.J."/>
            <person name="Sun J."/>
            <person name="Steenkamp E.T."/>
            <person name="van der Nest M.A."/>
            <person name="van Wyk S."/>
            <person name="Wingfield M.J."/>
            <person name="Xiong C."/>
            <person name="Yue Q."/>
            <person name="Zhang X."/>
        </authorList>
    </citation>
    <scope>NUCLEOTIDE SEQUENCE [LARGE SCALE GENOMIC DNA]</scope>
    <source>
        <strain evidence="2 3">DSM 5745</strain>
    </source>
</reference>